<reference evidence="3 4" key="1">
    <citation type="submission" date="2019-12" db="EMBL/GenBank/DDBJ databases">
        <title>Genomic-based taxomic classification of the family Erythrobacteraceae.</title>
        <authorList>
            <person name="Xu L."/>
        </authorList>
    </citation>
    <scope>NUCLEOTIDE SEQUENCE [LARGE SCALE GENOMIC DNA]</scope>
    <source>
        <strain evidence="3 4">KCTC 52763</strain>
    </source>
</reference>
<evidence type="ECO:0000313" key="4">
    <source>
        <dbReference type="Proteomes" id="UP000442714"/>
    </source>
</evidence>
<gene>
    <name evidence="3" type="ORF">GRI41_14095</name>
</gene>
<dbReference type="EMBL" id="WTYX01000002">
    <property type="protein sequence ID" value="MXO91962.1"/>
    <property type="molecule type" value="Genomic_DNA"/>
</dbReference>
<feature type="coiled-coil region" evidence="1">
    <location>
        <begin position="215"/>
        <end position="244"/>
    </location>
</feature>
<name>A0A844ZXK3_9SPHN</name>
<dbReference type="RefSeq" id="WP_160605769.1">
    <property type="nucleotide sequence ID" value="NZ_WTYX01000002.1"/>
</dbReference>
<dbReference type="OrthoDB" id="7614792at2"/>
<proteinExistence type="predicted"/>
<keyword evidence="4" id="KW-1185">Reference proteome</keyword>
<protein>
    <recommendedName>
        <fullName evidence="5">Zinc-ribbon domain-containing protein</fullName>
    </recommendedName>
</protein>
<sequence length="548" mass="60217">MESNALVLSDPNVLAEYARESQFKTFFEKRFAAPPDLAALLFRDGALINAYKGTQFTVGGLWENIKGVIGGSHHYAIMLADLKPFQVKFPIRAISKDKVEIAGVATLELQLDPDNPGNILGLMRGISRQNPDEDSGEPSNVGRKALSVYDVQQRLEPQFEDRIFEHVIGRHNADEIRGNRGMQDQIQADMMTEAERIAGDIGLMVRNGSITFAMNDAERQEFEKARIEREQAAMDHQLELLKREVERQTESTEVKIQSNTDVAKLQRASEDELKHMVLESEVSFVDAREAAARRQEAEALEHQIVILGKERAAKFAMALEDEDHGFDVAKAKERTRAFTRDTELLETKHNIELNKLRTAAGIETKEAVSLSDIKIDDAQVSSKQNQTERWNEIANKNLEKLTDDELRKKDAESNRKIAEGRAEADARVAQMAAAAGMSAEQIGAITSSFSPEAAQAAIAQAQARAASGEKMTAIIRELTAESREHEHRMLETGMKGASGVAAGAGGKGKPAESGDAAGSATKVECTQCGKVLGAKDKFCTACGHRMRT</sequence>
<dbReference type="AlphaFoldDB" id="A0A844ZXK3"/>
<evidence type="ECO:0000313" key="3">
    <source>
        <dbReference type="EMBL" id="MXO91962.1"/>
    </source>
</evidence>
<accession>A0A844ZXK3</accession>
<evidence type="ECO:0008006" key="5">
    <source>
        <dbReference type="Google" id="ProtNLM"/>
    </source>
</evidence>
<feature type="region of interest" description="Disordered" evidence="2">
    <location>
        <begin position="497"/>
        <end position="517"/>
    </location>
</feature>
<dbReference type="Proteomes" id="UP000442714">
    <property type="component" value="Unassembled WGS sequence"/>
</dbReference>
<comment type="caution">
    <text evidence="3">The sequence shown here is derived from an EMBL/GenBank/DDBJ whole genome shotgun (WGS) entry which is preliminary data.</text>
</comment>
<organism evidence="3 4">
    <name type="scientific">Pontixanthobacter aquaemixtae</name>
    <dbReference type="NCBI Taxonomy" id="1958940"/>
    <lineage>
        <taxon>Bacteria</taxon>
        <taxon>Pseudomonadati</taxon>
        <taxon>Pseudomonadota</taxon>
        <taxon>Alphaproteobacteria</taxon>
        <taxon>Sphingomonadales</taxon>
        <taxon>Erythrobacteraceae</taxon>
        <taxon>Pontixanthobacter</taxon>
    </lineage>
</organism>
<keyword evidence="1" id="KW-0175">Coiled coil</keyword>
<evidence type="ECO:0000256" key="1">
    <source>
        <dbReference type="SAM" id="Coils"/>
    </source>
</evidence>
<evidence type="ECO:0000256" key="2">
    <source>
        <dbReference type="SAM" id="MobiDB-lite"/>
    </source>
</evidence>